<dbReference type="OrthoDB" id="3266505at2759"/>
<name>A0A0V1PQG9_9ASCO</name>
<comment type="caution">
    <text evidence="8">The sequence shown here is derived from an EMBL/GenBank/DDBJ whole genome shotgun (WGS) entry which is preliminary data.</text>
</comment>
<dbReference type="GeneID" id="26842832"/>
<keyword evidence="2" id="KW-0479">Metal-binding</keyword>
<dbReference type="PROSITE" id="PS50048">
    <property type="entry name" value="ZN2_CY6_FUNGAL_2"/>
    <property type="match status" value="1"/>
</dbReference>
<dbReference type="RefSeq" id="XP_015464520.1">
    <property type="nucleotide sequence ID" value="XM_015614652.1"/>
</dbReference>
<dbReference type="EMBL" id="LMYN01000292">
    <property type="protein sequence ID" value="KRZ98417.1"/>
    <property type="molecule type" value="Genomic_DNA"/>
</dbReference>
<evidence type="ECO:0000256" key="1">
    <source>
        <dbReference type="ARBA" id="ARBA00004123"/>
    </source>
</evidence>
<dbReference type="GO" id="GO:0006351">
    <property type="term" value="P:DNA-templated transcription"/>
    <property type="evidence" value="ECO:0007669"/>
    <property type="project" value="InterPro"/>
</dbReference>
<accession>A0A0V1PQG9</accession>
<dbReference type="InterPro" id="IPR007219">
    <property type="entry name" value="XnlR_reg_dom"/>
</dbReference>
<keyword evidence="9" id="KW-1185">Reference proteome</keyword>
<comment type="subcellular location">
    <subcellularLocation>
        <location evidence="1">Nucleus</location>
    </subcellularLocation>
</comment>
<dbReference type="InterPro" id="IPR001138">
    <property type="entry name" value="Zn2Cys6_DnaBD"/>
</dbReference>
<dbReference type="InterPro" id="IPR050987">
    <property type="entry name" value="AtrR-like"/>
</dbReference>
<dbReference type="Pfam" id="PF00172">
    <property type="entry name" value="Zn_clus"/>
    <property type="match status" value="1"/>
</dbReference>
<feature type="domain" description="Zn(2)-C6 fungal-type" evidence="7">
    <location>
        <begin position="27"/>
        <end position="57"/>
    </location>
</feature>
<dbReference type="SMART" id="SM00906">
    <property type="entry name" value="Fungal_trans"/>
    <property type="match status" value="1"/>
</dbReference>
<gene>
    <name evidence="8" type="ORF">AC631_05823</name>
</gene>
<keyword evidence="3" id="KW-0805">Transcription regulation</keyword>
<evidence type="ECO:0000259" key="7">
    <source>
        <dbReference type="PROSITE" id="PS50048"/>
    </source>
</evidence>
<dbReference type="PROSITE" id="PS00463">
    <property type="entry name" value="ZN2_CY6_FUNGAL_1"/>
    <property type="match status" value="1"/>
</dbReference>
<evidence type="ECO:0000256" key="2">
    <source>
        <dbReference type="ARBA" id="ARBA00022723"/>
    </source>
</evidence>
<protein>
    <recommendedName>
        <fullName evidence="7">Zn(2)-C6 fungal-type domain-containing protein</fullName>
    </recommendedName>
</protein>
<dbReference type="InterPro" id="IPR036864">
    <property type="entry name" value="Zn2-C6_fun-type_DNA-bd_sf"/>
</dbReference>
<dbReference type="GO" id="GO:0008270">
    <property type="term" value="F:zinc ion binding"/>
    <property type="evidence" value="ECO:0007669"/>
    <property type="project" value="InterPro"/>
</dbReference>
<dbReference type="Proteomes" id="UP000054251">
    <property type="component" value="Unassembled WGS sequence"/>
</dbReference>
<keyword evidence="6" id="KW-0539">Nucleus</keyword>
<evidence type="ECO:0000313" key="9">
    <source>
        <dbReference type="Proteomes" id="UP000054251"/>
    </source>
</evidence>
<dbReference type="SUPFAM" id="SSF57701">
    <property type="entry name" value="Zn2/Cys6 DNA-binding domain"/>
    <property type="match status" value="1"/>
</dbReference>
<evidence type="ECO:0000256" key="4">
    <source>
        <dbReference type="ARBA" id="ARBA00023125"/>
    </source>
</evidence>
<dbReference type="SMART" id="SM00066">
    <property type="entry name" value="GAL4"/>
    <property type="match status" value="1"/>
</dbReference>
<evidence type="ECO:0000256" key="6">
    <source>
        <dbReference type="ARBA" id="ARBA00023242"/>
    </source>
</evidence>
<keyword evidence="5" id="KW-0804">Transcription</keyword>
<evidence type="ECO:0000256" key="3">
    <source>
        <dbReference type="ARBA" id="ARBA00023015"/>
    </source>
</evidence>
<evidence type="ECO:0000256" key="5">
    <source>
        <dbReference type="ARBA" id="ARBA00023163"/>
    </source>
</evidence>
<dbReference type="CDD" id="cd12148">
    <property type="entry name" value="fungal_TF_MHR"/>
    <property type="match status" value="1"/>
</dbReference>
<sequence length="803" mass="92382">MDISSDKYRKEERRQINEILKGRTKVACEFCRRRKIKCNGAKPCSNCVNGGRENCTYARRIEEKKTPKRCISNAKTVQLLNNRISSIESVLAKIASRFEEARLEGKTNNEKVNMRLGELNGLMAEENQSLSSEHSSGGIENETRRSSQTEAAKCSLALCFKSYSIFCIFSKASIQWMELAPGNKDEELITLIRNMPLVFGDVLDSLTEKWLNVNKDQMICHTPIPDSPVVFQLLDTYYESIHFAEYICDLSYVRDIFVRYYNQSQGGCDKLGYSELLIMNVSLALCLIDFQHRNDTPIKDTGAESYSEQHVFDLKEMLFSNAIFFYEKILVISEGISSIQAIFLLVLYIELSHISDFPINYTLSSVAIRYAQEMGLHRFESFQHLPEDEVELRRRLWRYCHHTDIEFSFKYGKPPLINSFSVSTLTENDSDVFSVPIDPFPTSKEINTLGNRLNIECQTKGIQAYYGYFFLMLSRIRLRSYELLFSVKAQTELLCSKDKVFQTIQSINDDMFQMAEMIEPEMRPTLHSGQKKATNKNENLKPLYDSESSFCRENTLYLHLLFFSHLISINRIPFLIDSYENDHVGFSLGNLGLDAARSALNLILTVDKNASSSFLNGLMFHAFLAFSCLTIHCLNFPTDSESHNDCLILIKVSRIFFARRSNSLAERWANRRKYDQKTTVADFVVRVLLRLVINVVSFESGRNYVAETDGLADHFEQCKSIYPEIFNKKSEHNLDENKAIYKLVRLFDPLLYSFHDYSAMPSCNFAANLKSPPSKPNYLQTLNNERSSLDNILNHSESCYGWP</sequence>
<keyword evidence="4" id="KW-0238">DNA-binding</keyword>
<proteinExistence type="predicted"/>
<dbReference type="GO" id="GO:0000981">
    <property type="term" value="F:DNA-binding transcription factor activity, RNA polymerase II-specific"/>
    <property type="evidence" value="ECO:0007669"/>
    <property type="project" value="InterPro"/>
</dbReference>
<dbReference type="PANTHER" id="PTHR46910:SF37">
    <property type="entry name" value="ZN(II)2CYS6 TRANSCRIPTION FACTOR (EUROFUNG)"/>
    <property type="match status" value="1"/>
</dbReference>
<dbReference type="Gene3D" id="4.10.240.10">
    <property type="entry name" value="Zn(2)-C6 fungal-type DNA-binding domain"/>
    <property type="match status" value="1"/>
</dbReference>
<dbReference type="AlphaFoldDB" id="A0A0V1PQG9"/>
<dbReference type="PANTHER" id="PTHR46910">
    <property type="entry name" value="TRANSCRIPTION FACTOR PDR1"/>
    <property type="match status" value="1"/>
</dbReference>
<dbReference type="CDD" id="cd00067">
    <property type="entry name" value="GAL4"/>
    <property type="match status" value="1"/>
</dbReference>
<evidence type="ECO:0000313" key="8">
    <source>
        <dbReference type="EMBL" id="KRZ98417.1"/>
    </source>
</evidence>
<dbReference type="GO" id="GO:0003677">
    <property type="term" value="F:DNA binding"/>
    <property type="evidence" value="ECO:0007669"/>
    <property type="project" value="UniProtKB-KW"/>
</dbReference>
<organism evidence="8 9">
    <name type="scientific">Debaryomyces fabryi</name>
    <dbReference type="NCBI Taxonomy" id="58627"/>
    <lineage>
        <taxon>Eukaryota</taxon>
        <taxon>Fungi</taxon>
        <taxon>Dikarya</taxon>
        <taxon>Ascomycota</taxon>
        <taxon>Saccharomycotina</taxon>
        <taxon>Pichiomycetes</taxon>
        <taxon>Debaryomycetaceae</taxon>
        <taxon>Debaryomyces</taxon>
    </lineage>
</organism>
<reference evidence="8 9" key="1">
    <citation type="submission" date="2015-11" db="EMBL/GenBank/DDBJ databases">
        <title>The genome of Debaryomyces fabryi.</title>
        <authorList>
            <person name="Tafer H."/>
            <person name="Lopandic K."/>
        </authorList>
    </citation>
    <scope>NUCLEOTIDE SEQUENCE [LARGE SCALE GENOMIC DNA]</scope>
    <source>
        <strain evidence="8 9">CBS 789</strain>
    </source>
</reference>
<dbReference type="GO" id="GO:0005634">
    <property type="term" value="C:nucleus"/>
    <property type="evidence" value="ECO:0007669"/>
    <property type="project" value="UniProtKB-SubCell"/>
</dbReference>
<dbReference type="Pfam" id="PF04082">
    <property type="entry name" value="Fungal_trans"/>
    <property type="match status" value="1"/>
</dbReference>